<sequence>MANKSKKTSGSKTSQPVAAIAAAAAADAKTLDYELTGVRLQVSKFREHMDDNGLGDLNFSSLVSGTGLIAPFVTGVQAAIKAENELAVAHAKSLGQKNSKGALGDTAKNLKQFDEAVEGISKNIGSALLPAINNMVTGLQPMLTSIGEFVANNPSLVEGLAAAAVAFVVVTAAAMGAATVFGVLASPLGIAAAVVAVVAGLIVANWDRIKSALEWSPVETLVSGWASVTEFFSGLWASIGAAVDKGWAEFKALFNWSPKAVLAGLWGDLSGFLIGILKRIPAAAVQVKETLKEFFSWTPTMLLINNWATVTGFFSQTWQQIKTQALGLFDELKAGFSWNPMVLITGIWDSLGAYFTGLWESLKGMASAFMDTFKSLFDWSPVEMVSAYWDALIAWFVGWGEQLEVVLAPIREAISGIGGLMEKAGSSVRGFFGSQGSDAEGGAQVPGFFRKDADQASSGLALSSSLPQSSSSLLQQLAMNNRAQLEGGLTLRFENAPAGLRAEQAKTNQPGLSVASTIGYRSLSLGGSYA</sequence>
<evidence type="ECO:0000313" key="2">
    <source>
        <dbReference type="EMBL" id="MCK9799763.1"/>
    </source>
</evidence>
<dbReference type="AlphaFoldDB" id="A0A9X2C7T8"/>
<feature type="transmembrane region" description="Helical" evidence="1">
    <location>
        <begin position="160"/>
        <end position="182"/>
    </location>
</feature>
<dbReference type="EMBL" id="JALQCW010000049">
    <property type="protein sequence ID" value="MCK9799763.1"/>
    <property type="molecule type" value="Genomic_DNA"/>
</dbReference>
<name>A0A9X2C7T8_9PSED</name>
<feature type="transmembrane region" description="Helical" evidence="1">
    <location>
        <begin position="188"/>
        <end position="206"/>
    </location>
</feature>
<keyword evidence="1" id="KW-1133">Transmembrane helix</keyword>
<dbReference type="InterPro" id="IPR010090">
    <property type="entry name" value="Phage_tape_meas"/>
</dbReference>
<dbReference type="NCBIfam" id="TIGR01760">
    <property type="entry name" value="tape_meas_TP901"/>
    <property type="match status" value="1"/>
</dbReference>
<protein>
    <submittedName>
        <fullName evidence="2">Phage tail tape measure protein</fullName>
    </submittedName>
</protein>
<evidence type="ECO:0000313" key="3">
    <source>
        <dbReference type="Proteomes" id="UP001155059"/>
    </source>
</evidence>
<reference evidence="2 3" key="2">
    <citation type="journal article" date="2023" name="Plant Pathol.">
        <title>Dismantling and reorganizing Pseudomonas marginalis sensu#lato.</title>
        <authorList>
            <person name="Sawada H."/>
            <person name="Fujikawa T."/>
            <person name="Satou M."/>
        </authorList>
    </citation>
    <scope>NUCLEOTIDE SEQUENCE [LARGE SCALE GENOMIC DNA]</scope>
    <source>
        <strain evidence="2 3">MAFF 302030</strain>
    </source>
</reference>
<gene>
    <name evidence="2" type="ORF">M1B34_19150</name>
</gene>
<reference evidence="2 3" key="1">
    <citation type="journal article" date="2022" name="Int. J. Syst. Evol. Microbiol.">
        <title>Pseudomonas aegrilactucae sp. nov. and Pseudomonas morbosilactucae sp. nov., pathogens causing bacterial rot of lettuce in Japan.</title>
        <authorList>
            <person name="Sawada H."/>
            <person name="Fujikawa T."/>
            <person name="Satou M."/>
        </authorList>
    </citation>
    <scope>NUCLEOTIDE SEQUENCE [LARGE SCALE GENOMIC DNA]</scope>
    <source>
        <strain evidence="2 3">MAFF 302030</strain>
    </source>
</reference>
<dbReference type="RefSeq" id="WP_268265961.1">
    <property type="nucleotide sequence ID" value="NZ_JALQCW010000049.1"/>
</dbReference>
<dbReference type="Proteomes" id="UP001155059">
    <property type="component" value="Unassembled WGS sequence"/>
</dbReference>
<keyword evidence="1" id="KW-0472">Membrane</keyword>
<proteinExistence type="predicted"/>
<evidence type="ECO:0000256" key="1">
    <source>
        <dbReference type="SAM" id="Phobius"/>
    </source>
</evidence>
<accession>A0A9X2C7T8</accession>
<comment type="caution">
    <text evidence="2">The sequence shown here is derived from an EMBL/GenBank/DDBJ whole genome shotgun (WGS) entry which is preliminary data.</text>
</comment>
<keyword evidence="1" id="KW-0812">Transmembrane</keyword>
<organism evidence="2 3">
    <name type="scientific">Pseudomonas morbosilactucae</name>
    <dbReference type="NCBI Taxonomy" id="2938197"/>
    <lineage>
        <taxon>Bacteria</taxon>
        <taxon>Pseudomonadati</taxon>
        <taxon>Pseudomonadota</taxon>
        <taxon>Gammaproteobacteria</taxon>
        <taxon>Pseudomonadales</taxon>
        <taxon>Pseudomonadaceae</taxon>
        <taxon>Pseudomonas</taxon>
    </lineage>
</organism>